<dbReference type="GO" id="GO:0008519">
    <property type="term" value="F:ammonium channel activity"/>
    <property type="evidence" value="ECO:0007669"/>
    <property type="project" value="InterPro"/>
</dbReference>
<feature type="transmembrane region" description="Helical" evidence="8">
    <location>
        <begin position="156"/>
        <end position="180"/>
    </location>
</feature>
<dbReference type="EMBL" id="CAJOBC010002137">
    <property type="protein sequence ID" value="CAF3717497.1"/>
    <property type="molecule type" value="Genomic_DNA"/>
</dbReference>
<keyword evidence="13" id="KW-1185">Reference proteome</keyword>
<dbReference type="AlphaFoldDB" id="A0A814CHU9"/>
<dbReference type="Gene3D" id="1.10.3430.10">
    <property type="entry name" value="Ammonium transporter AmtB like domains"/>
    <property type="match status" value="1"/>
</dbReference>
<dbReference type="PANTHER" id="PTHR43029">
    <property type="entry name" value="AMMONIUM TRANSPORTER MEP2"/>
    <property type="match status" value="1"/>
</dbReference>
<feature type="transmembrane region" description="Helical" evidence="8">
    <location>
        <begin position="308"/>
        <end position="330"/>
    </location>
</feature>
<evidence type="ECO:0000256" key="3">
    <source>
        <dbReference type="ARBA" id="ARBA00022448"/>
    </source>
</evidence>
<dbReference type="InterPro" id="IPR018047">
    <property type="entry name" value="Ammonium_transpt_CS"/>
</dbReference>
<feature type="transmembrane region" description="Helical" evidence="8">
    <location>
        <begin position="32"/>
        <end position="55"/>
    </location>
</feature>
<evidence type="ECO:0000256" key="1">
    <source>
        <dbReference type="ARBA" id="ARBA00004141"/>
    </source>
</evidence>
<dbReference type="Proteomes" id="UP000663829">
    <property type="component" value="Unassembled WGS sequence"/>
</dbReference>
<keyword evidence="3 8" id="KW-0813">Transport</keyword>
<evidence type="ECO:0000259" key="10">
    <source>
        <dbReference type="Pfam" id="PF00909"/>
    </source>
</evidence>
<sequence>MMTSTALVYMMTPALAFFYGGLVDIKNILNQLFLSIICMGIVTTQWCLFGFSFTFGPGNNAFGSFNYGALRFPDQTDLYGSNGDPINSPTFSLLTFTAYEAAFAVITPALISGAIVGRMKLVPYLIFIFLWTTCCYDPLARWIFFSGGWLHTYGTLDFAGGTVVHISSGVSGLVASLVLGKRHDYDPKKIDIPHNLPFTVLGTGLLWIGWIGFNGGSSLAANGVAALAMVNTNTAAASSLMTWVIIDAVRGTVSISGACSAIVVGLVTITPAAGYVQPGWALLMGVIGAVCVYCALKVKKRFLYFDDTLDTFSCHGIGGIVGGFMTGLFCQAELNSGGYNGAFYGNPRQMWLQLAGILTGTVFSAACTAGILLPMHLLFGIKLDIKDQVVGMDRVAHGESWAIEIITSNEVATNTPTSIHPDTPQYTWPPLSNNQNSRRKRLFPLFRRHHRLSSQINRTSLAPKSDQQHQNLDVLKSEVL</sequence>
<dbReference type="PANTHER" id="PTHR43029:SF10">
    <property type="entry name" value="AMMONIUM TRANSPORTER MEP2"/>
    <property type="match status" value="1"/>
</dbReference>
<dbReference type="SUPFAM" id="SSF111352">
    <property type="entry name" value="Ammonium transporter"/>
    <property type="match status" value="1"/>
</dbReference>
<feature type="transmembrane region" description="Helical" evidence="8">
    <location>
        <begin position="253"/>
        <end position="273"/>
    </location>
</feature>
<evidence type="ECO:0000256" key="9">
    <source>
        <dbReference type="SAM" id="MobiDB-lite"/>
    </source>
</evidence>
<feature type="transmembrane region" description="Helical" evidence="8">
    <location>
        <begin position="96"/>
        <end position="117"/>
    </location>
</feature>
<feature type="domain" description="Ammonium transporter AmtB-like" evidence="10">
    <location>
        <begin position="1"/>
        <end position="400"/>
    </location>
</feature>
<organism evidence="11 13">
    <name type="scientific">Didymodactylos carnosus</name>
    <dbReference type="NCBI Taxonomy" id="1234261"/>
    <lineage>
        <taxon>Eukaryota</taxon>
        <taxon>Metazoa</taxon>
        <taxon>Spiralia</taxon>
        <taxon>Gnathifera</taxon>
        <taxon>Rotifera</taxon>
        <taxon>Eurotatoria</taxon>
        <taxon>Bdelloidea</taxon>
        <taxon>Philodinida</taxon>
        <taxon>Philodinidae</taxon>
        <taxon>Didymodactylos</taxon>
    </lineage>
</organism>
<feature type="transmembrane region" description="Helical" evidence="8">
    <location>
        <begin position="6"/>
        <end position="25"/>
    </location>
</feature>
<evidence type="ECO:0000313" key="11">
    <source>
        <dbReference type="EMBL" id="CAF0941051.1"/>
    </source>
</evidence>
<dbReference type="EMBL" id="CAJNOQ010002138">
    <property type="protein sequence ID" value="CAF0941051.1"/>
    <property type="molecule type" value="Genomic_DNA"/>
</dbReference>
<reference evidence="11" key="1">
    <citation type="submission" date="2021-02" db="EMBL/GenBank/DDBJ databases">
        <authorList>
            <person name="Nowell W R."/>
        </authorList>
    </citation>
    <scope>NUCLEOTIDE SEQUENCE</scope>
</reference>
<keyword evidence="4 8" id="KW-0812">Transmembrane</keyword>
<dbReference type="InterPro" id="IPR001905">
    <property type="entry name" value="Ammonium_transpt"/>
</dbReference>
<evidence type="ECO:0000256" key="8">
    <source>
        <dbReference type="RuleBase" id="RU362002"/>
    </source>
</evidence>
<dbReference type="InterPro" id="IPR029020">
    <property type="entry name" value="Ammonium/urea_transptr"/>
</dbReference>
<proteinExistence type="inferred from homology"/>
<keyword evidence="6 8" id="KW-0472">Membrane</keyword>
<feature type="transmembrane region" description="Helical" evidence="8">
    <location>
        <begin position="350"/>
        <end position="373"/>
    </location>
</feature>
<dbReference type="OrthoDB" id="534912at2759"/>
<evidence type="ECO:0000256" key="4">
    <source>
        <dbReference type="ARBA" id="ARBA00022692"/>
    </source>
</evidence>
<feature type="transmembrane region" description="Helical" evidence="8">
    <location>
        <begin position="219"/>
        <end position="246"/>
    </location>
</feature>
<accession>A0A814CHU9</accession>
<dbReference type="GO" id="GO:0005886">
    <property type="term" value="C:plasma membrane"/>
    <property type="evidence" value="ECO:0007669"/>
    <property type="project" value="UniProtKB-SubCell"/>
</dbReference>
<evidence type="ECO:0000256" key="7">
    <source>
        <dbReference type="ARBA" id="ARBA00023177"/>
    </source>
</evidence>
<gene>
    <name evidence="11" type="ORF">GPM918_LOCUS10711</name>
    <name evidence="12" type="ORF">SRO942_LOCUS10711</name>
</gene>
<evidence type="ECO:0000256" key="6">
    <source>
        <dbReference type="ARBA" id="ARBA00023136"/>
    </source>
</evidence>
<dbReference type="InterPro" id="IPR024041">
    <property type="entry name" value="NH4_transpt_AmtB-like_dom"/>
</dbReference>
<evidence type="ECO:0000256" key="5">
    <source>
        <dbReference type="ARBA" id="ARBA00022989"/>
    </source>
</evidence>
<comment type="similarity">
    <text evidence="2 8">Belongs to the ammonia transporter channel (TC 1.A.11.2) family.</text>
</comment>
<evidence type="ECO:0000313" key="13">
    <source>
        <dbReference type="Proteomes" id="UP000663829"/>
    </source>
</evidence>
<keyword evidence="7 8" id="KW-0924">Ammonia transport</keyword>
<evidence type="ECO:0000256" key="2">
    <source>
        <dbReference type="ARBA" id="ARBA00005887"/>
    </source>
</evidence>
<feature type="transmembrane region" description="Helical" evidence="8">
    <location>
        <begin position="279"/>
        <end position="296"/>
    </location>
</feature>
<comment type="caution">
    <text evidence="11">The sequence shown here is derived from an EMBL/GenBank/DDBJ whole genome shotgun (WGS) entry which is preliminary data.</text>
</comment>
<evidence type="ECO:0000313" key="12">
    <source>
        <dbReference type="EMBL" id="CAF3717497.1"/>
    </source>
</evidence>
<feature type="transmembrane region" description="Helical" evidence="8">
    <location>
        <begin position="124"/>
        <end position="144"/>
    </location>
</feature>
<dbReference type="Pfam" id="PF00909">
    <property type="entry name" value="Ammonium_transp"/>
    <property type="match status" value="1"/>
</dbReference>
<dbReference type="PROSITE" id="PS01219">
    <property type="entry name" value="AMMONIUM_TRANSP"/>
    <property type="match status" value="1"/>
</dbReference>
<keyword evidence="5 8" id="KW-1133">Transmembrane helix</keyword>
<feature type="region of interest" description="Disordered" evidence="9">
    <location>
        <begin position="414"/>
        <end position="435"/>
    </location>
</feature>
<protein>
    <recommendedName>
        <fullName evidence="8">Ammonium transporter</fullName>
    </recommendedName>
</protein>
<name>A0A814CHU9_9BILA</name>
<dbReference type="NCBIfam" id="TIGR00836">
    <property type="entry name" value="amt"/>
    <property type="match status" value="1"/>
</dbReference>
<comment type="subcellular location">
    <subcellularLocation>
        <location evidence="8">Cell membrane</location>
        <topology evidence="8">Multi-pass membrane protein</topology>
    </subcellularLocation>
    <subcellularLocation>
        <location evidence="1">Membrane</location>
        <topology evidence="1">Multi-pass membrane protein</topology>
    </subcellularLocation>
</comment>
<feature type="transmembrane region" description="Helical" evidence="8">
    <location>
        <begin position="192"/>
        <end position="213"/>
    </location>
</feature>
<dbReference type="Proteomes" id="UP000681722">
    <property type="component" value="Unassembled WGS sequence"/>
</dbReference>